<keyword evidence="4" id="KW-1185">Reference proteome</keyword>
<evidence type="ECO:0000313" key="3">
    <source>
        <dbReference type="EMBL" id="MBL1100296.1"/>
    </source>
</evidence>
<dbReference type="Pfam" id="PF00196">
    <property type="entry name" value="GerE"/>
    <property type="match status" value="1"/>
</dbReference>
<dbReference type="SUPFAM" id="SSF46894">
    <property type="entry name" value="C-terminal effector domain of the bipartite response regulators"/>
    <property type="match status" value="1"/>
</dbReference>
<dbReference type="CDD" id="cd06170">
    <property type="entry name" value="LuxR_C_like"/>
    <property type="match status" value="1"/>
</dbReference>
<protein>
    <submittedName>
        <fullName evidence="3">Helix-turn-helix transcriptional regulator</fullName>
    </submittedName>
</protein>
<dbReference type="RefSeq" id="WP_201878098.1">
    <property type="nucleotide sequence ID" value="NZ_JAERRF010000018.1"/>
</dbReference>
<dbReference type="InterPro" id="IPR016032">
    <property type="entry name" value="Sig_transdc_resp-reg_C-effctor"/>
</dbReference>
<dbReference type="PROSITE" id="PS50043">
    <property type="entry name" value="HTH_LUXR_2"/>
    <property type="match status" value="1"/>
</dbReference>
<dbReference type="Proteomes" id="UP000634229">
    <property type="component" value="Unassembled WGS sequence"/>
</dbReference>
<name>A0ABS1NJL2_9ACTN</name>
<feature type="domain" description="HTH luxR-type" evidence="2">
    <location>
        <begin position="581"/>
        <end position="646"/>
    </location>
</feature>
<organism evidence="3 4">
    <name type="scientific">Streptomyces coffeae</name>
    <dbReference type="NCBI Taxonomy" id="621382"/>
    <lineage>
        <taxon>Bacteria</taxon>
        <taxon>Bacillati</taxon>
        <taxon>Actinomycetota</taxon>
        <taxon>Actinomycetes</taxon>
        <taxon>Kitasatosporales</taxon>
        <taxon>Streptomycetaceae</taxon>
        <taxon>Streptomyces</taxon>
    </lineage>
</organism>
<accession>A0ABS1NJL2</accession>
<dbReference type="PRINTS" id="PR00038">
    <property type="entry name" value="HTHLUXR"/>
</dbReference>
<dbReference type="InterPro" id="IPR039420">
    <property type="entry name" value="WalR-like"/>
</dbReference>
<dbReference type="EMBL" id="JAERRF010000018">
    <property type="protein sequence ID" value="MBL1100296.1"/>
    <property type="molecule type" value="Genomic_DNA"/>
</dbReference>
<evidence type="ECO:0000256" key="1">
    <source>
        <dbReference type="ARBA" id="ARBA00023125"/>
    </source>
</evidence>
<comment type="caution">
    <text evidence="3">The sequence shown here is derived from an EMBL/GenBank/DDBJ whole genome shotgun (WGS) entry which is preliminary data.</text>
</comment>
<dbReference type="InterPro" id="IPR000792">
    <property type="entry name" value="Tscrpt_reg_LuxR_C"/>
</dbReference>
<reference evidence="3 4" key="1">
    <citation type="submission" date="2021-01" db="EMBL/GenBank/DDBJ databases">
        <title>WGS of actinomycetes isolated from Thailand.</title>
        <authorList>
            <person name="Thawai C."/>
        </authorList>
    </citation>
    <scope>NUCLEOTIDE SEQUENCE [LARGE SCALE GENOMIC DNA]</scope>
    <source>
        <strain evidence="3 4">CA1R205</strain>
    </source>
</reference>
<dbReference type="PANTHER" id="PTHR43214">
    <property type="entry name" value="TWO-COMPONENT RESPONSE REGULATOR"/>
    <property type="match status" value="1"/>
</dbReference>
<evidence type="ECO:0000313" key="4">
    <source>
        <dbReference type="Proteomes" id="UP000634229"/>
    </source>
</evidence>
<dbReference type="Gene3D" id="1.10.10.10">
    <property type="entry name" value="Winged helix-like DNA-binding domain superfamily/Winged helix DNA-binding domain"/>
    <property type="match status" value="1"/>
</dbReference>
<dbReference type="SMART" id="SM00421">
    <property type="entry name" value="HTH_LUXR"/>
    <property type="match status" value="1"/>
</dbReference>
<keyword evidence="1" id="KW-0238">DNA-binding</keyword>
<evidence type="ECO:0000259" key="2">
    <source>
        <dbReference type="PROSITE" id="PS50043"/>
    </source>
</evidence>
<gene>
    <name evidence="3" type="ORF">JK363_27200</name>
</gene>
<proteinExistence type="predicted"/>
<sequence>MFPAPPASGKTASLTPPPLVGREAECAELARLAASAATGNGRAVFIRGEAGGHGHDVDGLTRPPALGSRTVLEPGPLPPSAVLAVLTGLCGGEPGPRLRAMAEGASGNPLYLTELVTALRREEALEVRNGTVEALTDCPPPALAEVAGQLAEAEETARCALLGPGATAWEWPLRWILVQAACGRGRAEVALAECRAAYGREGVAAAEAVRFRAFAAVCLLALGRLPEAWAVAAATRHTATANRDGPALADALHVLAARGFLEAPGTEALDLARYAVRLASPAHRPAQHIALQLTLANGCTALDRGHDARHALTAVHDESRRIGGVFLPWHHLTSALLAFHSGRWDDALADVEAGLGRGEHDALSRALRAIAGLIAVHRGQRITAAAPDAPAAGASETTVIAWYYAYLPVCAEALLDEARGDAERAYRRLTDAFDHGIGDVPGRLVLGPLAPDLVRLALAHGDRRRARRYAAASRARAGRGAGPAHHGDAYRCQGLLTRDPELLLRAADRYRTAPRPLSEAHTLTDAAELLARRRPAQARTLLDQALGIYAQLDARWDIARATSRLRAVDVHRGRRGPRNGARYGWEALTITELRVVEQVAAGDSNPDIATRMCVSPRTVSTHVSNILRKLAMTSRVELAAAVIQRRHQNRSSGGKE</sequence>
<dbReference type="InterPro" id="IPR036388">
    <property type="entry name" value="WH-like_DNA-bd_sf"/>
</dbReference>
<dbReference type="PROSITE" id="PS00622">
    <property type="entry name" value="HTH_LUXR_1"/>
    <property type="match status" value="1"/>
</dbReference>
<dbReference type="PANTHER" id="PTHR43214:SF43">
    <property type="entry name" value="TWO-COMPONENT RESPONSE REGULATOR"/>
    <property type="match status" value="1"/>
</dbReference>